<reference evidence="3" key="1">
    <citation type="submission" date="2018-09" db="EMBL/GenBank/DDBJ databases">
        <title>Draft Genome Sequence of Mediterraneibacter sp. KCTC 15684.</title>
        <authorList>
            <person name="Kim J.S."/>
            <person name="Han K.I."/>
            <person name="Suh M.K."/>
            <person name="Lee K.C."/>
            <person name="Eom M.K."/>
            <person name="Lee J.H."/>
            <person name="Park S.H."/>
            <person name="Kang S.W."/>
            <person name="Park J.E."/>
            <person name="Oh B.S."/>
            <person name="Yu S.Y."/>
            <person name="Choi S.H."/>
            <person name="Lee D.H."/>
            <person name="Yoon H."/>
            <person name="Kim B."/>
            <person name="Yang S.J."/>
            <person name="Lee J.S."/>
        </authorList>
    </citation>
    <scope>NUCLEOTIDE SEQUENCE [LARGE SCALE GENOMIC DNA]</scope>
    <source>
        <strain evidence="3">KCTC 15684</strain>
    </source>
</reference>
<evidence type="ECO:0000313" key="3">
    <source>
        <dbReference type="Proteomes" id="UP000265643"/>
    </source>
</evidence>
<sequence>MFGYIAVDEPELKMKDYRKYKAYYCGLCRALRKCYGSAGQLTLSYDMTFLAVLLTSLYESETEISHRRCKLHPFKKQVLLSGKMTDYAADMNLILAYYHQKDDWEDEKKLSGKLGMMALKRKVKKVIREYPRQCKTIQSELDQIRSCEKEGCTQLDLISGCFGRIMGEILAFQEDHWKETLYQMGFYLGKFIYIMDAYEDYDEDLKKNRYNPLTEIHKREDYESYMQQILCMMAGECSAAFERLPCLQDVDILRNILYGGIWGKYRKMQVEKAKNREEETDNTGSTDAESENTEVGMENTETMRKGNTETGDMEKRGDKR</sequence>
<dbReference type="AlphaFoldDB" id="A0A391P8H3"/>
<evidence type="ECO:0000313" key="2">
    <source>
        <dbReference type="EMBL" id="GCA65893.1"/>
    </source>
</evidence>
<proteinExistence type="predicted"/>
<feature type="region of interest" description="Disordered" evidence="1">
    <location>
        <begin position="273"/>
        <end position="320"/>
    </location>
</feature>
<name>A0A391P8H3_9FIRM</name>
<dbReference type="InterPro" id="IPR043740">
    <property type="entry name" value="DUF5685"/>
</dbReference>
<dbReference type="RefSeq" id="WP_243112617.1">
    <property type="nucleotide sequence ID" value="NZ_BHGK01000001.1"/>
</dbReference>
<protein>
    <submittedName>
        <fullName evidence="2">Uncharacterized protein</fullName>
    </submittedName>
</protein>
<dbReference type="Proteomes" id="UP000265643">
    <property type="component" value="Unassembled WGS sequence"/>
</dbReference>
<dbReference type="Pfam" id="PF18937">
    <property type="entry name" value="DUF5685"/>
    <property type="match status" value="1"/>
</dbReference>
<gene>
    <name evidence="2" type="ORF">KGMB01110_03290</name>
</gene>
<organism evidence="2 3">
    <name type="scientific">Mediterraneibacter butyricigenes</name>
    <dbReference type="NCBI Taxonomy" id="2316025"/>
    <lineage>
        <taxon>Bacteria</taxon>
        <taxon>Bacillati</taxon>
        <taxon>Bacillota</taxon>
        <taxon>Clostridia</taxon>
        <taxon>Lachnospirales</taxon>
        <taxon>Lachnospiraceae</taxon>
        <taxon>Mediterraneibacter</taxon>
    </lineage>
</organism>
<keyword evidence="3" id="KW-1185">Reference proteome</keyword>
<evidence type="ECO:0000256" key="1">
    <source>
        <dbReference type="SAM" id="MobiDB-lite"/>
    </source>
</evidence>
<accession>A0A391P8H3</accession>
<feature type="compositionally biased region" description="Basic and acidic residues" evidence="1">
    <location>
        <begin position="301"/>
        <end position="320"/>
    </location>
</feature>
<dbReference type="EMBL" id="BHGK01000001">
    <property type="protein sequence ID" value="GCA65893.1"/>
    <property type="molecule type" value="Genomic_DNA"/>
</dbReference>
<comment type="caution">
    <text evidence="2">The sequence shown here is derived from an EMBL/GenBank/DDBJ whole genome shotgun (WGS) entry which is preliminary data.</text>
</comment>